<gene>
    <name evidence="1" type="ORF">DCS45_12290</name>
</gene>
<dbReference type="Proteomes" id="UP000264719">
    <property type="component" value="Unassembled WGS sequence"/>
</dbReference>
<proteinExistence type="predicted"/>
<feature type="non-terminal residue" evidence="1">
    <location>
        <position position="651"/>
    </location>
</feature>
<name>A0A348WDM4_9RHOB</name>
<dbReference type="AlphaFoldDB" id="A0A348WDM4"/>
<protein>
    <submittedName>
        <fullName evidence="1">Uncharacterized protein</fullName>
    </submittedName>
</protein>
<dbReference type="EMBL" id="DMVW01000120">
    <property type="protein sequence ID" value="HAR52636.1"/>
    <property type="molecule type" value="Genomic_DNA"/>
</dbReference>
<feature type="non-terminal residue" evidence="1">
    <location>
        <position position="1"/>
    </location>
</feature>
<organism evidence="1 2">
    <name type="scientific">Roseovarius nubinhibens</name>
    <dbReference type="NCBI Taxonomy" id="314263"/>
    <lineage>
        <taxon>Bacteria</taxon>
        <taxon>Pseudomonadati</taxon>
        <taxon>Pseudomonadota</taxon>
        <taxon>Alphaproteobacteria</taxon>
        <taxon>Rhodobacterales</taxon>
        <taxon>Roseobacteraceae</taxon>
        <taxon>Roseovarius</taxon>
    </lineage>
</organism>
<comment type="caution">
    <text evidence="1">The sequence shown here is derived from an EMBL/GenBank/DDBJ whole genome shotgun (WGS) entry which is preliminary data.</text>
</comment>
<accession>A0A348WDM4</accession>
<evidence type="ECO:0000313" key="1">
    <source>
        <dbReference type="EMBL" id="HAR52636.1"/>
    </source>
</evidence>
<evidence type="ECO:0000313" key="2">
    <source>
        <dbReference type="Proteomes" id="UP000264719"/>
    </source>
</evidence>
<reference evidence="1 2" key="1">
    <citation type="journal article" date="2018" name="Nat. Biotechnol.">
        <title>A standardized bacterial taxonomy based on genome phylogeny substantially revises the tree of life.</title>
        <authorList>
            <person name="Parks D.H."/>
            <person name="Chuvochina M."/>
            <person name="Waite D.W."/>
            <person name="Rinke C."/>
            <person name="Skarshewski A."/>
            <person name="Chaumeil P.A."/>
            <person name="Hugenholtz P."/>
        </authorList>
    </citation>
    <scope>NUCLEOTIDE SEQUENCE [LARGE SCALE GENOMIC DNA]</scope>
    <source>
        <strain evidence="1">UBA9169</strain>
    </source>
</reference>
<sequence length="651" mass="68274">LWPEAVKENTRRWVAENVSAGELSDIQLAVRLHPDAPPGVHLNFAYSGLQTQFVKGMPPIEEASGMASLYGDRFAIAADAGFVTAAQGGKIDIAGTSFIVPDVTIERGPALAKLRLDSSITAALSLLDSEPLHLLQKAEQPVDLAEGRAQLEGQLDFLLKKKLAPEDIVYAMRGHLHDVHSDTLVEGRELRAEALEVAADPDGIAVSGQARLGQVAVNGTWRSAFGEEAGGRSQVSGKITLSQDFVEEFGIDLPPGSVSGQSQADLSLSLNKTKGGSFSIASTLQGLGLRLDQLSWVKPAGTGGSLRIEGQLGTPPRIDVIALEAAGLSARGKISLRPDGQLQRADFAQVRLGNWLNAPVSLVGRGAGATPEVQVTGGTVDLRQTSLSSGPGSASRKGAPVTLRLDRLTISEGIALAPFNANLNTSGGTSGQFSGRVNGGAQVSGTIIPEKGRSAFRIVSNNAGGVLGSAGLLKQARGGSMELILRPAPQAGTYNGRLDASNVWLTDAPAMAALLSSLSVVGLVEQMSGNGIHFGEVAADFSLSPDLLTLYKSRAVGASMGITMDGYYHMNNSQMDMQGVISPLYLVNGIGGILTRKGEGLIGFNYKLKGSAAQPNVRILPLTIFTPGMFRNIFRRAPPGVERAADREERK</sequence>